<keyword evidence="1" id="KW-0238">DNA-binding</keyword>
<dbReference type="InterPro" id="IPR006600">
    <property type="entry name" value="HTH_CenpB_DNA-bd_dom"/>
</dbReference>
<dbReference type="Pfam" id="PF03184">
    <property type="entry name" value="DDE_1"/>
    <property type="match status" value="1"/>
</dbReference>
<dbReference type="Gene3D" id="1.10.10.60">
    <property type="entry name" value="Homeodomain-like"/>
    <property type="match status" value="2"/>
</dbReference>
<dbReference type="InterPro" id="IPR009057">
    <property type="entry name" value="Homeodomain-like_sf"/>
</dbReference>
<dbReference type="EMBL" id="RJVU01037189">
    <property type="protein sequence ID" value="ROL46693.1"/>
    <property type="molecule type" value="Genomic_DNA"/>
</dbReference>
<organism evidence="4 5">
    <name type="scientific">Anabarilius grahami</name>
    <name type="common">Kanglang fish</name>
    <name type="synonym">Barilius grahami</name>
    <dbReference type="NCBI Taxonomy" id="495550"/>
    <lineage>
        <taxon>Eukaryota</taxon>
        <taxon>Metazoa</taxon>
        <taxon>Chordata</taxon>
        <taxon>Craniata</taxon>
        <taxon>Vertebrata</taxon>
        <taxon>Euteleostomi</taxon>
        <taxon>Actinopterygii</taxon>
        <taxon>Neopterygii</taxon>
        <taxon>Teleostei</taxon>
        <taxon>Ostariophysi</taxon>
        <taxon>Cypriniformes</taxon>
        <taxon>Xenocyprididae</taxon>
        <taxon>Xenocypridinae</taxon>
        <taxon>Xenocypridinae incertae sedis</taxon>
        <taxon>Anabarilius</taxon>
    </lineage>
</organism>
<dbReference type="SUPFAM" id="SSF46689">
    <property type="entry name" value="Homeodomain-like"/>
    <property type="match status" value="1"/>
</dbReference>
<sequence>METKRKKYDLTFKLTVVKFAEQNSGEAAARHFSVDPKRVREWRKNKAELQRLSEEDDKRARLRGGGRKKASEELEVSVCEWIHSMRAKHLRVSRKMIRAKAKEVYATVSDGRDEESFTASAGWLDKFLRRNDFSVRRRKTVAQKDAKHFTEKLVNFVTYTTRIIKAKKIQPKNIIAMDETAVWFDMVCSTTVDARGARSVPLKTTGHEKSHLTVVLAAKADGTKLKPYIVFKGGIKEVKLMQNISGVVVATSKNGWMNEELTADWLRRVVGKLNFAPRLLAWDSYRCHISAATKAELKRGYNITTAVIPSGCTKYIQAPDVVWNQPFKASLHESYDNWMAGDVDKEYTAGGNMRAPARRLLVSWVLQAWEKLDTERLKNSLKVCGLTVASDGSEDHLIHCFKEGEPCASGRELLVQGRQAELAEAGEGEVEESDVEEEFANELVIEDRGDDDSDE</sequence>
<proteinExistence type="predicted"/>
<dbReference type="GO" id="GO:0003677">
    <property type="term" value="F:DNA binding"/>
    <property type="evidence" value="ECO:0007669"/>
    <property type="project" value="UniProtKB-KW"/>
</dbReference>
<dbReference type="InterPro" id="IPR018586">
    <property type="entry name" value="Brinker_DNA-bd"/>
</dbReference>
<dbReference type="PANTHER" id="PTHR19303:SF74">
    <property type="entry name" value="POGO TRANSPOSABLE ELEMENT WITH KRAB DOMAIN"/>
    <property type="match status" value="1"/>
</dbReference>
<reference evidence="4 5" key="1">
    <citation type="submission" date="2018-10" db="EMBL/GenBank/DDBJ databases">
        <title>Genome assembly for a Yunnan-Guizhou Plateau 3E fish, Anabarilius grahami (Regan), and its evolutionary and genetic applications.</title>
        <authorList>
            <person name="Jiang W."/>
        </authorList>
    </citation>
    <scope>NUCLEOTIDE SEQUENCE [LARGE SCALE GENOMIC DNA]</scope>
    <source>
        <strain evidence="4">AG-KIZ</strain>
        <tissue evidence="4">Muscle</tissue>
    </source>
</reference>
<gene>
    <name evidence="4" type="ORF">DPX16_12586</name>
</gene>
<evidence type="ECO:0000313" key="4">
    <source>
        <dbReference type="EMBL" id="ROL46693.1"/>
    </source>
</evidence>
<evidence type="ECO:0000256" key="1">
    <source>
        <dbReference type="ARBA" id="ARBA00023125"/>
    </source>
</evidence>
<dbReference type="InterPro" id="IPR004875">
    <property type="entry name" value="DDE_SF_endonuclease_dom"/>
</dbReference>
<dbReference type="InterPro" id="IPR050863">
    <property type="entry name" value="CenT-Element_Derived"/>
</dbReference>
<name>A0A3N0YKK3_ANAGA</name>
<evidence type="ECO:0000256" key="2">
    <source>
        <dbReference type="SAM" id="MobiDB-lite"/>
    </source>
</evidence>
<evidence type="ECO:0000259" key="3">
    <source>
        <dbReference type="PROSITE" id="PS51253"/>
    </source>
</evidence>
<dbReference type="GO" id="GO:0005634">
    <property type="term" value="C:nucleus"/>
    <property type="evidence" value="ECO:0007669"/>
    <property type="project" value="TreeGrafter"/>
</dbReference>
<evidence type="ECO:0000313" key="5">
    <source>
        <dbReference type="Proteomes" id="UP000281406"/>
    </source>
</evidence>
<dbReference type="AlphaFoldDB" id="A0A3N0YKK3"/>
<dbReference type="PROSITE" id="PS51253">
    <property type="entry name" value="HTH_CENPB"/>
    <property type="match status" value="1"/>
</dbReference>
<feature type="region of interest" description="Disordered" evidence="2">
    <location>
        <begin position="422"/>
        <end position="455"/>
    </location>
</feature>
<comment type="caution">
    <text evidence="4">The sequence shown here is derived from an EMBL/GenBank/DDBJ whole genome shotgun (WGS) entry which is preliminary data.</text>
</comment>
<dbReference type="Pfam" id="PF09607">
    <property type="entry name" value="BrkDBD"/>
    <property type="match status" value="1"/>
</dbReference>
<dbReference type="SMART" id="SM00674">
    <property type="entry name" value="CENPB"/>
    <property type="match status" value="1"/>
</dbReference>
<dbReference type="Proteomes" id="UP000281406">
    <property type="component" value="Unassembled WGS sequence"/>
</dbReference>
<feature type="compositionally biased region" description="Acidic residues" evidence="2">
    <location>
        <begin position="424"/>
        <end position="440"/>
    </location>
</feature>
<dbReference type="OrthoDB" id="8016097at2759"/>
<dbReference type="Pfam" id="PF03221">
    <property type="entry name" value="HTH_Tnp_Tc5"/>
    <property type="match status" value="1"/>
</dbReference>
<accession>A0A3N0YKK3</accession>
<keyword evidence="5" id="KW-1185">Reference proteome</keyword>
<protein>
    <submittedName>
        <fullName evidence="4">Pogo transposable element with KRAB domain</fullName>
    </submittedName>
</protein>
<dbReference type="PANTHER" id="PTHR19303">
    <property type="entry name" value="TRANSPOSON"/>
    <property type="match status" value="1"/>
</dbReference>
<feature type="domain" description="HTH CENPB-type" evidence="3">
    <location>
        <begin position="62"/>
        <end position="137"/>
    </location>
</feature>